<proteinExistence type="predicted"/>
<sequence>MNSHTRTQVIDEVVAEIYEAYPEILERFGEAGKMRCLEDNHHHFDHLETAAKLDDPQVFINYAVWLTNLLTQRGMSKHHVIDNFQRIHDVLGKTATPDSEGYQKLLQAGIDAIK</sequence>
<dbReference type="AlphaFoldDB" id="A0A9X3LHP9"/>
<evidence type="ECO:0000313" key="2">
    <source>
        <dbReference type="Proteomes" id="UP001152173"/>
    </source>
</evidence>
<evidence type="ECO:0000313" key="1">
    <source>
        <dbReference type="EMBL" id="MCZ8537565.1"/>
    </source>
</evidence>
<gene>
    <name evidence="1" type="ORF">M9R32_10265</name>
</gene>
<name>A0A9X3LHP9_9BACL</name>
<dbReference type="Proteomes" id="UP001152173">
    <property type="component" value="Unassembled WGS sequence"/>
</dbReference>
<protein>
    <submittedName>
        <fullName evidence="1">Uncharacterized protein</fullName>
    </submittedName>
</protein>
<keyword evidence="2" id="KW-1185">Reference proteome</keyword>
<accession>A0A9X3LHP9</accession>
<organism evidence="1 2">
    <name type="scientific">Paenisporosarcina quisquiliarum</name>
    <dbReference type="NCBI Taxonomy" id="365346"/>
    <lineage>
        <taxon>Bacteria</taxon>
        <taxon>Bacillati</taxon>
        <taxon>Bacillota</taxon>
        <taxon>Bacilli</taxon>
        <taxon>Bacillales</taxon>
        <taxon>Caryophanaceae</taxon>
        <taxon>Paenisporosarcina</taxon>
    </lineage>
</organism>
<dbReference type="EMBL" id="JAMKBJ010000008">
    <property type="protein sequence ID" value="MCZ8537565.1"/>
    <property type="molecule type" value="Genomic_DNA"/>
</dbReference>
<reference evidence="1" key="1">
    <citation type="submission" date="2022-05" db="EMBL/GenBank/DDBJ databases">
        <authorList>
            <person name="Colautti A."/>
            <person name="Iacumin L."/>
        </authorList>
    </citation>
    <scope>NUCLEOTIDE SEQUENCE</scope>
    <source>
        <strain evidence="1">SK 55</strain>
    </source>
</reference>
<comment type="caution">
    <text evidence="1">The sequence shown here is derived from an EMBL/GenBank/DDBJ whole genome shotgun (WGS) entry which is preliminary data.</text>
</comment>
<dbReference type="RefSeq" id="WP_269926658.1">
    <property type="nucleotide sequence ID" value="NZ_JAMKBJ010000008.1"/>
</dbReference>